<organism evidence="1 2">
    <name type="scientific">Stenomitos frigidus AS-A4</name>
    <dbReference type="NCBI Taxonomy" id="2933935"/>
    <lineage>
        <taxon>Bacteria</taxon>
        <taxon>Bacillati</taxon>
        <taxon>Cyanobacteriota</taxon>
        <taxon>Cyanophyceae</taxon>
        <taxon>Leptolyngbyales</taxon>
        <taxon>Leptolyngbyaceae</taxon>
        <taxon>Stenomitos</taxon>
    </lineage>
</organism>
<accession>A0ABV0KNR2</accession>
<dbReference type="Proteomes" id="UP001476950">
    <property type="component" value="Unassembled WGS sequence"/>
</dbReference>
<evidence type="ECO:0000313" key="1">
    <source>
        <dbReference type="EMBL" id="MEP1060881.1"/>
    </source>
</evidence>
<comment type="caution">
    <text evidence="1">The sequence shown here is derived from an EMBL/GenBank/DDBJ whole genome shotgun (WGS) entry which is preliminary data.</text>
</comment>
<dbReference type="EMBL" id="JAMPLM010000023">
    <property type="protein sequence ID" value="MEP1060881.1"/>
    <property type="molecule type" value="Genomic_DNA"/>
</dbReference>
<gene>
    <name evidence="1" type="ORF">NDI38_20830</name>
</gene>
<name>A0ABV0KNR2_9CYAN</name>
<sequence length="241" mass="26265">MYNLTNFTLSDMTECGTALRKLGVGATSMEQAADRIVRYFYEQFSDEQTEASAFALTRFFKTHSYEDLTIELQQFADRMLGKQPDVPTTKCLTLLATAGDRSEWNARQASIGHQAIPLVSEQLVAQSPMISQLIQQFGLEIGTVLAPDPNLLADLEQKTYNVFHVAQAANSAFVPAQAEFVTPCGVQSVLGFGGILPSGNLIAIILFSKVPIPDATADMFKTLALNAKMAVLPFDKSTVFA</sequence>
<dbReference type="RefSeq" id="WP_190452913.1">
    <property type="nucleotide sequence ID" value="NZ_JAMPLM010000023.1"/>
</dbReference>
<proteinExistence type="predicted"/>
<keyword evidence="2" id="KW-1185">Reference proteome</keyword>
<protein>
    <submittedName>
        <fullName evidence="1">Uncharacterized protein</fullName>
    </submittedName>
</protein>
<reference evidence="1 2" key="1">
    <citation type="submission" date="2022-04" db="EMBL/GenBank/DDBJ databases">
        <title>Positive selection, recombination, and allopatry shape intraspecific diversity of widespread and dominant cyanobacteria.</title>
        <authorList>
            <person name="Wei J."/>
            <person name="Shu W."/>
            <person name="Hu C."/>
        </authorList>
    </citation>
    <scope>NUCLEOTIDE SEQUENCE [LARGE SCALE GENOMIC DNA]</scope>
    <source>
        <strain evidence="1 2">AS-A4</strain>
    </source>
</reference>
<evidence type="ECO:0000313" key="2">
    <source>
        <dbReference type="Proteomes" id="UP001476950"/>
    </source>
</evidence>